<name>A0A1S1N3Q7_9GAMM</name>
<dbReference type="InterPro" id="IPR029058">
    <property type="entry name" value="AB_hydrolase_fold"/>
</dbReference>
<dbReference type="Proteomes" id="UP000180253">
    <property type="component" value="Unassembled WGS sequence"/>
</dbReference>
<dbReference type="Pfam" id="PF00561">
    <property type="entry name" value="Abhydrolase_1"/>
    <property type="match status" value="1"/>
</dbReference>
<protein>
    <recommendedName>
        <fullName evidence="1">AB hydrolase-1 domain-containing protein</fullName>
    </recommendedName>
</protein>
<dbReference type="PRINTS" id="PR00111">
    <property type="entry name" value="ABHYDROLASE"/>
</dbReference>
<dbReference type="SUPFAM" id="SSF53474">
    <property type="entry name" value="alpha/beta-Hydrolases"/>
    <property type="match status" value="1"/>
</dbReference>
<feature type="domain" description="AB hydrolase-1" evidence="1">
    <location>
        <begin position="24"/>
        <end position="175"/>
    </location>
</feature>
<dbReference type="EMBL" id="MNAN01000034">
    <property type="protein sequence ID" value="OHU94309.1"/>
    <property type="molecule type" value="Genomic_DNA"/>
</dbReference>
<organism evidence="2 3">
    <name type="scientific">Pseudoalteromonas byunsanensis</name>
    <dbReference type="NCBI Taxonomy" id="327939"/>
    <lineage>
        <taxon>Bacteria</taxon>
        <taxon>Pseudomonadati</taxon>
        <taxon>Pseudomonadota</taxon>
        <taxon>Gammaproteobacteria</taxon>
        <taxon>Alteromonadales</taxon>
        <taxon>Pseudoalteromonadaceae</taxon>
        <taxon>Pseudoalteromonas</taxon>
    </lineage>
</organism>
<accession>A0A1S1N3Q7</accession>
<reference evidence="2 3" key="1">
    <citation type="submission" date="2016-10" db="EMBL/GenBank/DDBJ databases">
        <title>Pseudoalteromonas amylolytica sp. nov., isolated from the surface seawater.</title>
        <authorList>
            <person name="Wu Y.-H."/>
            <person name="Cheng H."/>
            <person name="Jin X.-B."/>
            <person name="Wang C.-S."/>
            <person name="Xu X.-W."/>
        </authorList>
    </citation>
    <scope>NUCLEOTIDE SEQUENCE [LARGE SCALE GENOMIC DNA]</scope>
    <source>
        <strain evidence="2 3">JCM 12483</strain>
    </source>
</reference>
<evidence type="ECO:0000313" key="3">
    <source>
        <dbReference type="Proteomes" id="UP000180253"/>
    </source>
</evidence>
<dbReference type="STRING" id="327939.BIW53_14595"/>
<evidence type="ECO:0000313" key="2">
    <source>
        <dbReference type="EMBL" id="OHU94309.1"/>
    </source>
</evidence>
<comment type="caution">
    <text evidence="2">The sequence shown here is derived from an EMBL/GenBank/DDBJ whole genome shotgun (WGS) entry which is preliminary data.</text>
</comment>
<evidence type="ECO:0000259" key="1">
    <source>
        <dbReference type="Pfam" id="PF00561"/>
    </source>
</evidence>
<dbReference type="AlphaFoldDB" id="A0A1S1N3Q7"/>
<dbReference type="InterPro" id="IPR050266">
    <property type="entry name" value="AB_hydrolase_sf"/>
</dbReference>
<dbReference type="InterPro" id="IPR000073">
    <property type="entry name" value="AB_hydrolase_1"/>
</dbReference>
<proteinExistence type="predicted"/>
<dbReference type="Gene3D" id="3.40.50.1820">
    <property type="entry name" value="alpha/beta hydrolase"/>
    <property type="match status" value="1"/>
</dbReference>
<dbReference type="RefSeq" id="WP_070992747.1">
    <property type="nucleotide sequence ID" value="NZ_CBCSHD010000009.1"/>
</dbReference>
<gene>
    <name evidence="2" type="ORF">BIW53_14595</name>
</gene>
<dbReference type="PANTHER" id="PTHR43798">
    <property type="entry name" value="MONOACYLGLYCEROL LIPASE"/>
    <property type="match status" value="1"/>
</dbReference>
<keyword evidence="3" id="KW-1185">Reference proteome</keyword>
<sequence length="283" mass="31899">MKNAIDALQRIGIAAQTTNNEGEVVLCVHGWLDNSNSFTPMVKRASDSYQWISIDLKGHGKSQWRSTDAHYYFVDYVYDLLNILDVLEIERCHLVGHSMGAMVCGLFSSLYPQRVKSLTMIEGFGLVCTPEQEIRKQILEAFEHRQASDKFKKRLYANFATLVTARSNAGDLTQEDAALLMQRNSQQVEGGFYLTFDPRLKTASAIRFSVTQAKAVLEEVTTPSLLVVSDKGYDFVKNNRDLFIEGFKQITVEEVSGGHHCHMGNPQQCISLIEQHLNRNTVT</sequence>
<dbReference type="PANTHER" id="PTHR43798:SF33">
    <property type="entry name" value="HYDROLASE, PUTATIVE (AFU_ORTHOLOGUE AFUA_2G14860)-RELATED"/>
    <property type="match status" value="1"/>
</dbReference>
<dbReference type="GO" id="GO:0016020">
    <property type="term" value="C:membrane"/>
    <property type="evidence" value="ECO:0007669"/>
    <property type="project" value="TreeGrafter"/>
</dbReference>